<proteinExistence type="predicted"/>
<dbReference type="SMART" id="SM00674">
    <property type="entry name" value="CENPB"/>
    <property type="match status" value="1"/>
</dbReference>
<feature type="compositionally biased region" description="Low complexity" evidence="4">
    <location>
        <begin position="283"/>
        <end position="300"/>
    </location>
</feature>
<evidence type="ECO:0000256" key="2">
    <source>
        <dbReference type="ARBA" id="ARBA00023125"/>
    </source>
</evidence>
<keyword evidence="2" id="KW-0238">DNA-binding</keyword>
<dbReference type="InterPro" id="IPR009057">
    <property type="entry name" value="Homeodomain-like_sf"/>
</dbReference>
<dbReference type="EMBL" id="NCKV01010423">
    <property type="protein sequence ID" value="RWS21894.1"/>
    <property type="molecule type" value="Genomic_DNA"/>
</dbReference>
<evidence type="ECO:0000256" key="4">
    <source>
        <dbReference type="SAM" id="MobiDB-lite"/>
    </source>
</evidence>
<dbReference type="Gene3D" id="1.10.10.60">
    <property type="entry name" value="Homeodomain-like"/>
    <property type="match status" value="2"/>
</dbReference>
<keyword evidence="3" id="KW-0539">Nucleus</keyword>
<gene>
    <name evidence="6" type="ORF">B4U80_11748</name>
</gene>
<comment type="caution">
    <text evidence="6">The sequence shown here is derived from an EMBL/GenBank/DDBJ whole genome shotgun (WGS) entry which is preliminary data.</text>
</comment>
<dbReference type="VEuPathDB" id="VectorBase:LDEU010146"/>
<evidence type="ECO:0000313" key="6">
    <source>
        <dbReference type="EMBL" id="RWS21894.1"/>
    </source>
</evidence>
<dbReference type="Pfam" id="PF03221">
    <property type="entry name" value="HTH_Tnp_Tc5"/>
    <property type="match status" value="1"/>
</dbReference>
<evidence type="ECO:0000259" key="5">
    <source>
        <dbReference type="PROSITE" id="PS51253"/>
    </source>
</evidence>
<keyword evidence="7" id="KW-1185">Reference proteome</keyword>
<dbReference type="AlphaFoldDB" id="A0A443S331"/>
<dbReference type="InterPro" id="IPR007889">
    <property type="entry name" value="HTH_Psq"/>
</dbReference>
<dbReference type="PANTHER" id="PTHR19303:SF73">
    <property type="entry name" value="PROTEIN PDC2"/>
    <property type="match status" value="1"/>
</dbReference>
<feature type="region of interest" description="Disordered" evidence="4">
    <location>
        <begin position="283"/>
        <end position="305"/>
    </location>
</feature>
<organism evidence="6 7">
    <name type="scientific">Leptotrombidium deliense</name>
    <dbReference type="NCBI Taxonomy" id="299467"/>
    <lineage>
        <taxon>Eukaryota</taxon>
        <taxon>Metazoa</taxon>
        <taxon>Ecdysozoa</taxon>
        <taxon>Arthropoda</taxon>
        <taxon>Chelicerata</taxon>
        <taxon>Arachnida</taxon>
        <taxon>Acari</taxon>
        <taxon>Acariformes</taxon>
        <taxon>Trombidiformes</taxon>
        <taxon>Prostigmata</taxon>
        <taxon>Anystina</taxon>
        <taxon>Parasitengona</taxon>
        <taxon>Trombiculoidea</taxon>
        <taxon>Trombiculidae</taxon>
        <taxon>Leptotrombidium</taxon>
    </lineage>
</organism>
<dbReference type="PANTHER" id="PTHR19303">
    <property type="entry name" value="TRANSPOSON"/>
    <property type="match status" value="1"/>
</dbReference>
<dbReference type="PROSITE" id="PS51253">
    <property type="entry name" value="HTH_CENPB"/>
    <property type="match status" value="1"/>
</dbReference>
<dbReference type="SUPFAM" id="SSF46689">
    <property type="entry name" value="Homeodomain-like"/>
    <property type="match status" value="1"/>
</dbReference>
<feature type="domain" description="HTH CENPB-type" evidence="5">
    <location>
        <begin position="103"/>
        <end position="174"/>
    </location>
</feature>
<sequence>MSQKQSLEAENRAKAMVLAVTPPPVIPKKPVTMYNELPISMKVDLIREYESETCSQRLLARKYKVARATVNQILKQKQRYLDEWERMKSLAGSKLRYNSNCYQMKRIRKSNAASVNELMEQFIEAARINKWEITGPKLKQRAREIAQQMGLNDFKASNGWLDSFKKRCAIELGANAEKRRKMKKAAEAAKANGGNTTHLPEITNHQNLNNDHQTNTNSSQVQYSLELDQDAVQTPTWLVNYASGAVTVQPESDLNNAIGSITPEATITLTSVQSTPQLAIQQKSPSSSQLLSISQRNNSQTNTPEKRIAVPVMKKKILKIVKKGSKPKRKIVFDDDDDGELKVPHISRVRDAIDVLERFAITKMCTLLPSILHIRQEIGNFVIQQQLLNHPQPSATQAVEHIFAGDIPEDNNHLNSTQQISL</sequence>
<accession>A0A443S331</accession>
<dbReference type="InterPro" id="IPR050863">
    <property type="entry name" value="CenT-Element_Derived"/>
</dbReference>
<evidence type="ECO:0000313" key="7">
    <source>
        <dbReference type="Proteomes" id="UP000288716"/>
    </source>
</evidence>
<dbReference type="GO" id="GO:0003677">
    <property type="term" value="F:DNA binding"/>
    <property type="evidence" value="ECO:0007669"/>
    <property type="project" value="UniProtKB-KW"/>
</dbReference>
<dbReference type="OrthoDB" id="6515428at2759"/>
<name>A0A443S331_9ACAR</name>
<dbReference type="Proteomes" id="UP000288716">
    <property type="component" value="Unassembled WGS sequence"/>
</dbReference>
<dbReference type="InterPro" id="IPR006600">
    <property type="entry name" value="HTH_CenpB_DNA-bd_dom"/>
</dbReference>
<protein>
    <recommendedName>
        <fullName evidence="5">HTH CENPB-type domain-containing protein</fullName>
    </recommendedName>
</protein>
<dbReference type="GO" id="GO:0005634">
    <property type="term" value="C:nucleus"/>
    <property type="evidence" value="ECO:0007669"/>
    <property type="project" value="UniProtKB-SubCell"/>
</dbReference>
<comment type="subcellular location">
    <subcellularLocation>
        <location evidence="1">Nucleus</location>
    </subcellularLocation>
</comment>
<dbReference type="STRING" id="299467.A0A443S331"/>
<feature type="region of interest" description="Disordered" evidence="4">
    <location>
        <begin position="190"/>
        <end position="216"/>
    </location>
</feature>
<dbReference type="Pfam" id="PF04218">
    <property type="entry name" value="CENP-B_N"/>
    <property type="match status" value="1"/>
</dbReference>
<reference evidence="6 7" key="1">
    <citation type="journal article" date="2018" name="Gigascience">
        <title>Genomes of trombidid mites reveal novel predicted allergens and laterally-transferred genes associated with secondary metabolism.</title>
        <authorList>
            <person name="Dong X."/>
            <person name="Chaisiri K."/>
            <person name="Xia D."/>
            <person name="Armstrong S.D."/>
            <person name="Fang Y."/>
            <person name="Donnelly M.J."/>
            <person name="Kadowaki T."/>
            <person name="McGarry J.W."/>
            <person name="Darby A.C."/>
            <person name="Makepeace B.L."/>
        </authorList>
    </citation>
    <scope>NUCLEOTIDE SEQUENCE [LARGE SCALE GENOMIC DNA]</scope>
    <source>
        <strain evidence="6">UoL-UT</strain>
    </source>
</reference>
<evidence type="ECO:0000256" key="1">
    <source>
        <dbReference type="ARBA" id="ARBA00004123"/>
    </source>
</evidence>
<feature type="compositionally biased region" description="Polar residues" evidence="4">
    <location>
        <begin position="193"/>
        <end position="216"/>
    </location>
</feature>
<evidence type="ECO:0000256" key="3">
    <source>
        <dbReference type="ARBA" id="ARBA00023242"/>
    </source>
</evidence>